<dbReference type="InterPro" id="IPR032812">
    <property type="entry name" value="SbsA_Ig"/>
</dbReference>
<keyword evidence="5" id="KW-1185">Reference proteome</keyword>
<dbReference type="SMART" id="SM01360">
    <property type="entry name" value="A2M"/>
    <property type="match status" value="1"/>
</dbReference>
<dbReference type="Gene3D" id="2.60.40.3710">
    <property type="match status" value="1"/>
</dbReference>
<feature type="domain" description="Alpha-2-macroglobulin bait region" evidence="2">
    <location>
        <begin position="945"/>
        <end position="1105"/>
    </location>
</feature>
<dbReference type="PANTHER" id="PTHR40094:SF1">
    <property type="entry name" value="UBIQUITIN DOMAIN-CONTAINING PROTEIN"/>
    <property type="match status" value="1"/>
</dbReference>
<dbReference type="GeneID" id="8857586"/>
<reference evidence="4 5" key="1">
    <citation type="journal article" date="2010" name="Cell">
        <title>The genome of Naegleria gruberi illuminates early eukaryotic versatility.</title>
        <authorList>
            <person name="Fritz-Laylin L.K."/>
            <person name="Prochnik S.E."/>
            <person name="Ginger M.L."/>
            <person name="Dacks J.B."/>
            <person name="Carpenter M.L."/>
            <person name="Field M.C."/>
            <person name="Kuo A."/>
            <person name="Paredez A."/>
            <person name="Chapman J."/>
            <person name="Pham J."/>
            <person name="Shu S."/>
            <person name="Neupane R."/>
            <person name="Cipriano M."/>
            <person name="Mancuso J."/>
            <person name="Tu H."/>
            <person name="Salamov A."/>
            <person name="Lindquist E."/>
            <person name="Shapiro H."/>
            <person name="Lucas S."/>
            <person name="Grigoriev I.V."/>
            <person name="Cande W.Z."/>
            <person name="Fulton C."/>
            <person name="Rokhsar D.S."/>
            <person name="Dawson S.C."/>
        </authorList>
    </citation>
    <scope>NUCLEOTIDE SEQUENCE [LARGE SCALE GENOMIC DNA]</scope>
    <source>
        <strain evidence="4 5">NEG-M</strain>
    </source>
</reference>
<dbReference type="Gene3D" id="2.60.40.1930">
    <property type="match status" value="1"/>
</dbReference>
<gene>
    <name evidence="4" type="ORF">NAEGRDRAFT_81870</name>
</gene>
<evidence type="ECO:0000313" key="5">
    <source>
        <dbReference type="Proteomes" id="UP000006671"/>
    </source>
</evidence>
<dbReference type="EMBL" id="GG738916">
    <property type="protein sequence ID" value="EFC37630.1"/>
    <property type="molecule type" value="Genomic_DNA"/>
</dbReference>
<keyword evidence="1" id="KW-0732">Signal</keyword>
<dbReference type="SUPFAM" id="SSF48239">
    <property type="entry name" value="Terpenoid cyclases/Protein prenyltransferases"/>
    <property type="match status" value="1"/>
</dbReference>
<protein>
    <submittedName>
        <fullName evidence="4">Ras GTPase domain-containing protein</fullName>
    </submittedName>
</protein>
<organism evidence="5">
    <name type="scientific">Naegleria gruberi</name>
    <name type="common">Amoeba</name>
    <dbReference type="NCBI Taxonomy" id="5762"/>
    <lineage>
        <taxon>Eukaryota</taxon>
        <taxon>Discoba</taxon>
        <taxon>Heterolobosea</taxon>
        <taxon>Tetramitia</taxon>
        <taxon>Eutetramitia</taxon>
        <taxon>Vahlkampfiidae</taxon>
        <taxon>Naegleria</taxon>
    </lineage>
</organism>
<dbReference type="SMART" id="SM01359">
    <property type="entry name" value="A2M_N_2"/>
    <property type="match status" value="1"/>
</dbReference>
<proteinExistence type="predicted"/>
<dbReference type="Pfam" id="PF07703">
    <property type="entry name" value="A2M_BRD"/>
    <property type="match status" value="1"/>
</dbReference>
<dbReference type="STRING" id="5762.D2VZU2"/>
<dbReference type="Pfam" id="PF00207">
    <property type="entry name" value="A2M"/>
    <property type="match status" value="1"/>
</dbReference>
<dbReference type="PANTHER" id="PTHR40094">
    <property type="entry name" value="ALPHA-2-MACROGLOBULIN HOMOLOG"/>
    <property type="match status" value="1"/>
</dbReference>
<dbReference type="KEGG" id="ngr:NAEGRDRAFT_81870"/>
<evidence type="ECO:0000313" key="4">
    <source>
        <dbReference type="EMBL" id="EFC37630.1"/>
    </source>
</evidence>
<dbReference type="OrthoDB" id="9980391at2759"/>
<name>D2VZU2_NAEGR</name>
<dbReference type="eggNOG" id="ENOG502QS6U">
    <property type="taxonomic scope" value="Eukaryota"/>
</dbReference>
<feature type="domain" description="Alpha-2-macroglobulin" evidence="3">
    <location>
        <begin position="1227"/>
        <end position="1317"/>
    </location>
</feature>
<dbReference type="Pfam" id="PF01835">
    <property type="entry name" value="MG2"/>
    <property type="match status" value="1"/>
</dbReference>
<dbReference type="Pfam" id="PF13205">
    <property type="entry name" value="Big_5"/>
    <property type="match status" value="1"/>
</dbReference>
<dbReference type="InParanoid" id="D2VZU2"/>
<dbReference type="Proteomes" id="UP000006671">
    <property type="component" value="Unassembled WGS sequence"/>
</dbReference>
<dbReference type="InterPro" id="IPR011625">
    <property type="entry name" value="A2M_N_BRD"/>
</dbReference>
<dbReference type="Pfam" id="PF17973">
    <property type="entry name" value="bMG10"/>
    <property type="match status" value="1"/>
</dbReference>
<evidence type="ECO:0000256" key="1">
    <source>
        <dbReference type="ARBA" id="ARBA00022729"/>
    </source>
</evidence>
<dbReference type="InterPro" id="IPR008930">
    <property type="entry name" value="Terpenoid_cyclase/PrenylTrfase"/>
</dbReference>
<dbReference type="InterPro" id="IPR051802">
    <property type="entry name" value="YfhM-like"/>
</dbReference>
<dbReference type="RefSeq" id="XP_002670374.1">
    <property type="nucleotide sequence ID" value="XM_002670328.1"/>
</dbReference>
<dbReference type="VEuPathDB" id="AmoebaDB:NAEGRDRAFT_81870"/>
<dbReference type="InterPro" id="IPR001599">
    <property type="entry name" value="Macroglobln_a2"/>
</dbReference>
<sequence length="1949" mass="217390">MNLEKPKELIEEEEKILGSELSVIRYSPEGVLDRSVPSITITFSQPMVPVSSIDEVMDTVPVDVSPLPKKGGQFKWLGTKTLVYAAKYRFDMSTKYTVTVKKGTKSEIGGILKEDLTFSFETPRLSLISSLPSDHTIHPLNEVPIYYLEFDQDIDPSEVIKFISINENSNLATLIHDGKSSNPLVQEFILKALKDFDLEKRDYHTYEAYKRKLKNAPEKRHLWFHVSNYLFGNSVKVSIMSGVTGTEGPLPTLHSHITTVNNYPAFEFIKKYGGELPMQAFSLQFTTGIDLEKLTENMFTVSPPIERMSLNPFGNSISISGKIKGRTTYKVFVKNLVDVWGQVLKDLTVEFQVKGARQSIQAFKTGVIVMDPTLNPSPSYPIVTVNLDAVRCRVYQVNPSTMFNHSVLRFQTDATIKYPGTLVYDGIISTKGEVDEPVETEINLQEYLQYPSESIGQLLVVVEAEMNSWKASWNTRPGYVSWIQTTKIAVDCVIDNNSSIAYYWVNSLIDGSIIKDNVTFHFNNHTTSSPDAKTGIGCIKNISGNSYGSCSLNAIATHGHDTCFIPDVYYARNAFTPQITAHIFNDRGLYKPGETVSIKGYVRRFNLKGNVFSIDIPTNSSTYTILDARQQRYESGKVQLSSDGTFNIQFKVPDNANLGSHTIMFSDFSSNHAFKVQEFRTPEFKSKSSVSPGNYIVGGSAICTTNADYYSGGGISGAKCRYTIKQTTSSYTPPNQSSYTFGTSLNFFGNDFVKQLFSANSNVGVTTFEGTTDGDGEHQIAIAFEESNRVKKAPITISVESTVQDINRQTMTSSASFLVHPCKYYCGIKLSREFAKQNVPITASLIVTDIDGNLVSGIPIQLKVTTQVNVKKGYKYASETVEVIDKVFISENEPIEYSVKFEKGGNYSFSIGIVDSATGQTNKASTSLFITGFSAREVLIGKKQLTLLTDKKEYQVGEKAKILIQSPFDSKAEGVLFTQLHGIHRQYPIQIDADLGYTEFELGITLDHIPNVKVSVELSGSESRVDATGTVLDLPKQPAFSSGSCDIEVSKNSRSLSVESKPEREYLTPGSETSISVLVKDPMTGAPQEGCEVCIIAVDEAVLSLTNYSISNPLDTFVTPYNTTYQPYSLRNNVFVKSYQGIIFQEEQTYTTTNSLFGTSLTNSGFSFSHNHHSYPMQMQMQQMPASDPFSPSVQSYGGFAFGSAAFAGMPVPEQPMIAVRSNFNPLAIFSPSSKTNAEGFTSVKFKIPDNLTKYRITAVAVKGDWNFGIHESSMIAQLPLSIRPSLPRFLNFGDRVEFTCVLQNQTQLNLEVNAAINFTNLNLLDESKKGLKIRIPALGRTELRFPMSTDRVGIARFQIGVSIATIGINFSDAIEKEIRVFTPATTEAFATYGEMDGDSSVFQPVKAPPNVFTQFGGLKISTSSTALSSLTDSFLYLYNYPYECSEQISSRLLSIISLKDILLAFNSQQIPSKEAIDNNIKHALTALEARQFPNGGFGYWSYNNNYRISPYVTCHVGHMLGRAKIAGYSVNEGTLSKLIPVLRSIENYCIELDYSEESIKSTKAYAYYALALLGDSQVKNLAEKHYQTYKLNGNFEHLAWLATAMYLSNNNRATASANQIIEHLNKHVNETAQTANFITSYGDVLSTKHVMLHSDRRTDGICLEALINITPNNYLIPKIVKGLLAHKKKGRWGNTQENVFILLALNTYFNVFEGVTPDFVANMWLGEDYCGEQVFKGRSKDENQLNIPMSLLEYEKKTLAISKQGPGRLYYRIGMEYAPKNLLVDALDYGFEVQRTYEHVTDSSHVSFDKEKNTWRFKAGELIRVKLTMTNTSRRYHVALVDYLPAGLEPINPELKGTPEISSLNGSKTNKPNSWCWWINPIWYEHHNIRDERVEAFTSLLWEGTHQFTYIARATSIGSFVIPSVKAEEMYTPEIFGRSATEFAEVYE</sequence>
<accession>D2VZU2</accession>
<dbReference type="GO" id="GO:0004866">
    <property type="term" value="F:endopeptidase inhibitor activity"/>
    <property type="evidence" value="ECO:0007669"/>
    <property type="project" value="InterPro"/>
</dbReference>
<evidence type="ECO:0000259" key="3">
    <source>
        <dbReference type="SMART" id="SM01360"/>
    </source>
</evidence>
<dbReference type="Gene3D" id="1.50.10.20">
    <property type="match status" value="1"/>
</dbReference>
<evidence type="ECO:0000259" key="2">
    <source>
        <dbReference type="SMART" id="SM01359"/>
    </source>
</evidence>
<dbReference type="InterPro" id="IPR002890">
    <property type="entry name" value="MG2"/>
</dbReference>
<dbReference type="InterPro" id="IPR041246">
    <property type="entry name" value="Bact_MG10"/>
</dbReference>